<dbReference type="AlphaFoldDB" id="A0A9X9M5A2"/>
<reference evidence="1 2" key="1">
    <citation type="submission" date="2018-10" db="EMBL/GenBank/DDBJ databases">
        <authorList>
            <person name="Ekblom R."/>
            <person name="Jareborg N."/>
        </authorList>
    </citation>
    <scope>NUCLEOTIDE SEQUENCE [LARGE SCALE GENOMIC DNA]</scope>
    <source>
        <tissue evidence="1">Muscle</tissue>
    </source>
</reference>
<protein>
    <submittedName>
        <fullName evidence="1">Uncharacterized protein</fullName>
    </submittedName>
</protein>
<evidence type="ECO:0000313" key="2">
    <source>
        <dbReference type="Proteomes" id="UP000269945"/>
    </source>
</evidence>
<dbReference type="EMBL" id="CYRY02042973">
    <property type="protein sequence ID" value="VCX37032.1"/>
    <property type="molecule type" value="Genomic_DNA"/>
</dbReference>
<proteinExistence type="predicted"/>
<sequence length="114" mass="12470">GELERAGSPQSPTRLAVQLGSPQVAAAPVLLSRARPMVRPLPTLFRSEPHLPAPCTSSASAESLKDWAASSAFQNGVLLRVRVRARNHWDASPTFHSFTVCLFQLFLFSNFLNL</sequence>
<accession>A0A9X9M5A2</accession>
<evidence type="ECO:0000313" key="1">
    <source>
        <dbReference type="EMBL" id="VCX37032.1"/>
    </source>
</evidence>
<feature type="non-terminal residue" evidence="1">
    <location>
        <position position="1"/>
    </location>
</feature>
<keyword evidence="2" id="KW-1185">Reference proteome</keyword>
<gene>
    <name evidence="1" type="ORF">BN2614_LOCUS3</name>
</gene>
<organism evidence="1 2">
    <name type="scientific">Gulo gulo</name>
    <name type="common">Wolverine</name>
    <name type="synonym">Gluton</name>
    <dbReference type="NCBI Taxonomy" id="48420"/>
    <lineage>
        <taxon>Eukaryota</taxon>
        <taxon>Metazoa</taxon>
        <taxon>Chordata</taxon>
        <taxon>Craniata</taxon>
        <taxon>Vertebrata</taxon>
        <taxon>Euteleostomi</taxon>
        <taxon>Mammalia</taxon>
        <taxon>Eutheria</taxon>
        <taxon>Laurasiatheria</taxon>
        <taxon>Carnivora</taxon>
        <taxon>Caniformia</taxon>
        <taxon>Musteloidea</taxon>
        <taxon>Mustelidae</taxon>
        <taxon>Guloninae</taxon>
        <taxon>Gulo</taxon>
    </lineage>
</organism>
<comment type="caution">
    <text evidence="1">The sequence shown here is derived from an EMBL/GenBank/DDBJ whole genome shotgun (WGS) entry which is preliminary data.</text>
</comment>
<dbReference type="Proteomes" id="UP000269945">
    <property type="component" value="Unassembled WGS sequence"/>
</dbReference>
<name>A0A9X9M5A2_GULGU</name>